<feature type="domain" description="Ig-like" evidence="4">
    <location>
        <begin position="358"/>
        <end position="454"/>
    </location>
</feature>
<reference evidence="5" key="1">
    <citation type="submission" date="2025-08" db="UniProtKB">
        <authorList>
            <consortium name="Ensembl"/>
        </authorList>
    </citation>
    <scope>IDENTIFICATION</scope>
</reference>
<dbReference type="InterPro" id="IPR050380">
    <property type="entry name" value="Immune_Resp_Modulators"/>
</dbReference>
<dbReference type="Gene3D" id="2.60.40.10">
    <property type="entry name" value="Immunoglobulins"/>
    <property type="match status" value="4"/>
</dbReference>
<dbReference type="InterPro" id="IPR036179">
    <property type="entry name" value="Ig-like_dom_sf"/>
</dbReference>
<sequence length="482" mass="54161">GTTVTVTTGKKYMYFFLKTCGILLYFYSGILITVVSPFLATSSPPTVFPLVPCGTESGDMITLGCLATGFNPPAVTFSWNKGSTALTDFIQYPAVQKGDVYTGVSQVRVRKQDWDTQQNFQCVVNHAAGNAQTPVIPTRKPYNPTLKVFSSSPDEDGTYTASCFAKEFAPKKHGIKWLKNGADITSQIDLTETVCDSKNAAGKILYSATSFLTVNSITDLFSFKKIYIYFFKYGSVIILLTNCFLLHYSGPDCVTSNVKVEITGPATEDMLLHKKGTLTCRVTVQKDKPQIMWEDENKEEIASKPMIKENGMTYLSKLDITYDEWSRGVKRYCVVHHSDLLTPSREPYEREFGSPQRPSVFMLPPLEQTNKAEVTLTCFVKDFLPKEVFVSWLVDDEEADSSYAFNTTEPIENNGFYSAYGQLFVNLHEWKNNEAVYSCVVYHESVVNTTRAIVRSIGYRTFDKNRIDLNMNINQDSKCSAQ</sequence>
<feature type="domain" description="Ig-like" evidence="4">
    <location>
        <begin position="45"/>
        <end position="138"/>
    </location>
</feature>
<dbReference type="Ensembl" id="ENSHBUT00000004086.1">
    <property type="protein sequence ID" value="ENSHBUP00000007167.1"/>
    <property type="gene ID" value="ENSHBUG00000008752.1"/>
</dbReference>
<dbReference type="InterPro" id="IPR003006">
    <property type="entry name" value="Ig/MHC_CS"/>
</dbReference>
<evidence type="ECO:0000313" key="5">
    <source>
        <dbReference type="Ensembl" id="ENSHBUP00000007167.1"/>
    </source>
</evidence>
<dbReference type="Pfam" id="PF07654">
    <property type="entry name" value="C1-set"/>
    <property type="match status" value="2"/>
</dbReference>
<organism evidence="5 6">
    <name type="scientific">Haplochromis burtoni</name>
    <name type="common">Burton's mouthbrooder</name>
    <name type="synonym">Chromis burtoni</name>
    <dbReference type="NCBI Taxonomy" id="8153"/>
    <lineage>
        <taxon>Eukaryota</taxon>
        <taxon>Metazoa</taxon>
        <taxon>Chordata</taxon>
        <taxon>Craniata</taxon>
        <taxon>Vertebrata</taxon>
        <taxon>Euteleostomi</taxon>
        <taxon>Actinopterygii</taxon>
        <taxon>Neopterygii</taxon>
        <taxon>Teleostei</taxon>
        <taxon>Neoteleostei</taxon>
        <taxon>Acanthomorphata</taxon>
        <taxon>Ovalentaria</taxon>
        <taxon>Cichlomorphae</taxon>
        <taxon>Cichliformes</taxon>
        <taxon>Cichlidae</taxon>
        <taxon>African cichlids</taxon>
        <taxon>Pseudocrenilabrinae</taxon>
        <taxon>Haplochromini</taxon>
        <taxon>Haplochromis</taxon>
    </lineage>
</organism>
<protein>
    <recommendedName>
        <fullName evidence="4">Ig-like domain-containing protein</fullName>
    </recommendedName>
</protein>
<dbReference type="STRING" id="8153.ENSHBUP00000007167"/>
<feature type="transmembrane region" description="Helical" evidence="3">
    <location>
        <begin position="12"/>
        <end position="35"/>
    </location>
</feature>
<evidence type="ECO:0000256" key="2">
    <source>
        <dbReference type="ARBA" id="ARBA00023319"/>
    </source>
</evidence>
<reference evidence="5" key="2">
    <citation type="submission" date="2025-09" db="UniProtKB">
        <authorList>
            <consortium name="Ensembl"/>
        </authorList>
    </citation>
    <scope>IDENTIFICATION</scope>
</reference>
<proteinExistence type="predicted"/>
<evidence type="ECO:0000256" key="1">
    <source>
        <dbReference type="ARBA" id="ARBA00023157"/>
    </source>
</evidence>
<dbReference type="CDD" id="cd21819">
    <property type="entry name" value="IgC1_CH1_IgM"/>
    <property type="match status" value="1"/>
</dbReference>
<keyword evidence="3" id="KW-1133">Transmembrane helix</keyword>
<keyword evidence="3" id="KW-0812">Transmembrane</keyword>
<keyword evidence="3" id="KW-0472">Membrane</keyword>
<dbReference type="PANTHER" id="PTHR23411">
    <property type="entry name" value="TAPASIN"/>
    <property type="match status" value="1"/>
</dbReference>
<dbReference type="AlphaFoldDB" id="A0A3Q2V7Q2"/>
<dbReference type="PROSITE" id="PS00290">
    <property type="entry name" value="IG_MHC"/>
    <property type="match status" value="1"/>
</dbReference>
<dbReference type="InterPro" id="IPR007110">
    <property type="entry name" value="Ig-like_dom"/>
</dbReference>
<evidence type="ECO:0000313" key="6">
    <source>
        <dbReference type="Proteomes" id="UP000264840"/>
    </source>
</evidence>
<name>A0A3Q2V7Q2_HAPBU</name>
<keyword evidence="1" id="KW-1015">Disulfide bond</keyword>
<dbReference type="SMART" id="SM00407">
    <property type="entry name" value="IGc1"/>
    <property type="match status" value="2"/>
</dbReference>
<dbReference type="InterPro" id="IPR003597">
    <property type="entry name" value="Ig_C1-set"/>
</dbReference>
<dbReference type="FunFam" id="2.60.40.10:FF:002350">
    <property type="entry name" value="Immunoglobulin heavy variable 1-4"/>
    <property type="match status" value="1"/>
</dbReference>
<accession>A0A3Q2V7Q2</accession>
<dbReference type="FunFam" id="2.60.40.10:FF:000283">
    <property type="entry name" value="Immunoglobulin kappa constant"/>
    <property type="match status" value="1"/>
</dbReference>
<dbReference type="Proteomes" id="UP000264840">
    <property type="component" value="Unplaced"/>
</dbReference>
<feature type="domain" description="Ig-like" evidence="4">
    <location>
        <begin position="144"/>
        <end position="218"/>
    </location>
</feature>
<keyword evidence="6" id="KW-1185">Reference proteome</keyword>
<dbReference type="PROSITE" id="PS50835">
    <property type="entry name" value="IG_LIKE"/>
    <property type="match status" value="3"/>
</dbReference>
<dbReference type="CDD" id="cd05768">
    <property type="entry name" value="IgC1_CH3_IgAGD_CH4_IgAEM"/>
    <property type="match status" value="1"/>
</dbReference>
<evidence type="ECO:0000259" key="4">
    <source>
        <dbReference type="PROSITE" id="PS50835"/>
    </source>
</evidence>
<dbReference type="GeneTree" id="ENSGT00940000161491"/>
<keyword evidence="2" id="KW-0393">Immunoglobulin domain</keyword>
<dbReference type="SUPFAM" id="SSF48726">
    <property type="entry name" value="Immunoglobulin"/>
    <property type="match status" value="4"/>
</dbReference>
<evidence type="ECO:0000256" key="3">
    <source>
        <dbReference type="SAM" id="Phobius"/>
    </source>
</evidence>
<dbReference type="InterPro" id="IPR013783">
    <property type="entry name" value="Ig-like_fold"/>
</dbReference>